<protein>
    <recommendedName>
        <fullName evidence="2">Zinc finger Sec23/Sec24-type domain-containing protein</fullName>
    </recommendedName>
</protein>
<dbReference type="AlphaFoldDB" id="A0A9D4TQX0"/>
<dbReference type="GO" id="GO:0030127">
    <property type="term" value="C:COPII vesicle coat"/>
    <property type="evidence" value="ECO:0007669"/>
    <property type="project" value="InterPro"/>
</dbReference>
<reference evidence="3" key="1">
    <citation type="journal article" date="2019" name="Plant J.">
        <title>Chlorella vulgaris genome assembly and annotation reveals the molecular basis for metabolic acclimation to high light conditions.</title>
        <authorList>
            <person name="Cecchin M."/>
            <person name="Marcolungo L."/>
            <person name="Rossato M."/>
            <person name="Girolomoni L."/>
            <person name="Cosentino E."/>
            <person name="Cuine S."/>
            <person name="Li-Beisson Y."/>
            <person name="Delledonne M."/>
            <person name="Ballottari M."/>
        </authorList>
    </citation>
    <scope>NUCLEOTIDE SEQUENCE</scope>
    <source>
        <strain evidence="3">211/11P</strain>
    </source>
</reference>
<reference evidence="3" key="2">
    <citation type="submission" date="2020-11" db="EMBL/GenBank/DDBJ databases">
        <authorList>
            <person name="Cecchin M."/>
            <person name="Marcolungo L."/>
            <person name="Rossato M."/>
            <person name="Girolomoni L."/>
            <person name="Cosentino E."/>
            <person name="Cuine S."/>
            <person name="Li-Beisson Y."/>
            <person name="Delledonne M."/>
            <person name="Ballottari M."/>
        </authorList>
    </citation>
    <scope>NUCLEOTIDE SEQUENCE</scope>
    <source>
        <strain evidence="3">211/11P</strain>
        <tissue evidence="3">Whole cell</tissue>
    </source>
</reference>
<dbReference type="PANTHER" id="PTHR13803">
    <property type="entry name" value="SEC24-RELATED PROTEIN"/>
    <property type="match status" value="1"/>
</dbReference>
<dbReference type="GO" id="GO:0090110">
    <property type="term" value="P:COPII-coated vesicle cargo loading"/>
    <property type="evidence" value="ECO:0007669"/>
    <property type="project" value="TreeGrafter"/>
</dbReference>
<dbReference type="SUPFAM" id="SSF81995">
    <property type="entry name" value="beta-sandwich domain of Sec23/24"/>
    <property type="match status" value="1"/>
</dbReference>
<dbReference type="InterPro" id="IPR036465">
    <property type="entry name" value="vWFA_dom_sf"/>
</dbReference>
<dbReference type="Gene3D" id="2.30.30.380">
    <property type="entry name" value="Zn-finger domain of Sec23/24"/>
    <property type="match status" value="1"/>
</dbReference>
<sequence>MLQFTCPCPTSAELQTACGLPLGLVAQPLASVDGSARVAPASCWAAALARCARCQAYINPLCEVDDRGWGCALCGCANDFSSAASMRRYYAAGSQRRSALPELTQAALDAACPLVAADPDEGTDEVEAVEAAPAVLALVDAGWEGEEGEGGLEAVRSALAAALEALPACGRFGLVSFGSKVTLHPVTADSNSDTAATSGTPEAPPPPVQLAVGTEAEGADLSSAAPLGSVLAPVGTCKAALLAAIDGLQAEGPDAGGGGGGRQRALGDTLRAVLRWVATGAAAAAADDGGAADAAHRLHQRQQHQRQQKEKEQKVAQQAPQQQHATAAGDAGGEAAASWRTNAAAEEGEEEAHRTEERQWQDTRGLQRAQGFPGLRLLLFLSGPPNSGLGAVVALRPSPPDPAAVDREAAAAAEEAQKDFGGMMLDPAYPELSAWGDAAAASVQRRAAAAAAAAAAAESAATAAGDLSHAAPPGVAGGELTVNPAAREFYAEAGAAAAALGIIVDVFAACPRWIGLDLLAPLATASGGGVLLYSSLDTAPLPQDVYKCVTQPRAFACLLRLRASPELDIGGHYGRLTADREPGLYRAVACTPGDAFAFELDRNERQDSGAPPAVQLVLQYSMLLPAAAAGQEQAGGGGRYVLRRRMRILTAALPLADTPQQLYAGCDAEATACLVVHKVMEGAASAGTSGARQMLLDWLVLLAARVADPEAALYERPRLRKGEVPPPPAKVDPSLSQYEALQQLPHFVYSLLCGPLLRPAQPAALPAAAAAPGQQQQRWQAHPEAAAAMRLLLAVLPPDEAAVVVCPQLSSWSSPDSVALWRHSLSAAALAVEQQPIWVLDTFTHLICLYAAGTASGVVGGAPPPPFPPPADSLLRRTLAGIRQVRRSTPELLLLRQGLDDSSIFFDSLLEDGGGGGGGGSGQVPTQLQGQPQHSFVSFLEAVEQQAQAVLLAEQ</sequence>
<dbReference type="InterPro" id="IPR050550">
    <property type="entry name" value="SEC23_SEC24_subfamily"/>
</dbReference>
<feature type="region of interest" description="Disordered" evidence="1">
    <location>
        <begin position="188"/>
        <end position="208"/>
    </location>
</feature>
<dbReference type="GO" id="GO:0000149">
    <property type="term" value="F:SNARE binding"/>
    <property type="evidence" value="ECO:0007669"/>
    <property type="project" value="TreeGrafter"/>
</dbReference>
<dbReference type="EMBL" id="SIDB01000005">
    <property type="protein sequence ID" value="KAI3432284.1"/>
    <property type="molecule type" value="Genomic_DNA"/>
</dbReference>
<dbReference type="SUPFAM" id="SSF82919">
    <property type="entry name" value="Zn-finger domain of Sec23/24"/>
    <property type="match status" value="1"/>
</dbReference>
<feature type="domain" description="Zinc finger Sec23/Sec24-type" evidence="2">
    <location>
        <begin position="50"/>
        <end position="81"/>
    </location>
</feature>
<feature type="compositionally biased region" description="Polar residues" evidence="1">
    <location>
        <begin position="188"/>
        <end position="200"/>
    </location>
</feature>
<dbReference type="SUPFAM" id="SSF53300">
    <property type="entry name" value="vWA-like"/>
    <property type="match status" value="2"/>
</dbReference>
<dbReference type="InterPro" id="IPR036174">
    <property type="entry name" value="Znf_Sec23_Sec24_sf"/>
</dbReference>
<dbReference type="Gene3D" id="1.20.120.730">
    <property type="entry name" value="Sec23/Sec24 helical domain"/>
    <property type="match status" value="1"/>
</dbReference>
<dbReference type="GO" id="GO:0070971">
    <property type="term" value="C:endoplasmic reticulum exit site"/>
    <property type="evidence" value="ECO:0007669"/>
    <property type="project" value="TreeGrafter"/>
</dbReference>
<dbReference type="InterPro" id="IPR006895">
    <property type="entry name" value="Znf_Sec23_Sec24"/>
</dbReference>
<evidence type="ECO:0000313" key="3">
    <source>
        <dbReference type="EMBL" id="KAI3432284.1"/>
    </source>
</evidence>
<feature type="compositionally biased region" description="Low complexity" evidence="1">
    <location>
        <begin position="315"/>
        <end position="337"/>
    </location>
</feature>
<dbReference type="Proteomes" id="UP001055712">
    <property type="component" value="Unassembled WGS sequence"/>
</dbReference>
<keyword evidence="4" id="KW-1185">Reference proteome</keyword>
<proteinExistence type="predicted"/>
<feature type="compositionally biased region" description="Basic residues" evidence="1">
    <location>
        <begin position="297"/>
        <end position="306"/>
    </location>
</feature>
<dbReference type="GO" id="GO:0006886">
    <property type="term" value="P:intracellular protein transport"/>
    <property type="evidence" value="ECO:0007669"/>
    <property type="project" value="InterPro"/>
</dbReference>
<gene>
    <name evidence="3" type="ORF">D9Q98_003844</name>
</gene>
<evidence type="ECO:0000259" key="2">
    <source>
        <dbReference type="Pfam" id="PF04810"/>
    </source>
</evidence>
<dbReference type="OrthoDB" id="49016at2759"/>
<organism evidence="3 4">
    <name type="scientific">Chlorella vulgaris</name>
    <name type="common">Green alga</name>
    <dbReference type="NCBI Taxonomy" id="3077"/>
    <lineage>
        <taxon>Eukaryota</taxon>
        <taxon>Viridiplantae</taxon>
        <taxon>Chlorophyta</taxon>
        <taxon>core chlorophytes</taxon>
        <taxon>Trebouxiophyceae</taxon>
        <taxon>Chlorellales</taxon>
        <taxon>Chlorellaceae</taxon>
        <taxon>Chlorella clade</taxon>
        <taxon>Chlorella</taxon>
    </lineage>
</organism>
<feature type="compositionally biased region" description="Basic and acidic residues" evidence="1">
    <location>
        <begin position="351"/>
        <end position="361"/>
    </location>
</feature>
<comment type="caution">
    <text evidence="3">The sequence shown here is derived from an EMBL/GenBank/DDBJ whole genome shotgun (WGS) entry which is preliminary data.</text>
</comment>
<accession>A0A9D4TQX0</accession>
<name>A0A9D4TQX0_CHLVU</name>
<dbReference type="GO" id="GO:0008270">
    <property type="term" value="F:zinc ion binding"/>
    <property type="evidence" value="ECO:0007669"/>
    <property type="project" value="InterPro"/>
</dbReference>
<dbReference type="Gene3D" id="3.40.50.410">
    <property type="entry name" value="von Willebrand factor, type A domain"/>
    <property type="match status" value="1"/>
</dbReference>
<dbReference type="PANTHER" id="PTHR13803:SF17">
    <property type="entry name" value="PROTEIN TRANSPORT PROTEIN SEC24"/>
    <property type="match status" value="1"/>
</dbReference>
<evidence type="ECO:0000256" key="1">
    <source>
        <dbReference type="SAM" id="MobiDB-lite"/>
    </source>
</evidence>
<dbReference type="Pfam" id="PF04810">
    <property type="entry name" value="zf-Sec23_Sec24"/>
    <property type="match status" value="1"/>
</dbReference>
<feature type="region of interest" description="Disordered" evidence="1">
    <location>
        <begin position="288"/>
        <end position="365"/>
    </location>
</feature>
<evidence type="ECO:0000313" key="4">
    <source>
        <dbReference type="Proteomes" id="UP001055712"/>
    </source>
</evidence>